<dbReference type="InterPro" id="IPR050055">
    <property type="entry name" value="EF-Tu_GTPase"/>
</dbReference>
<evidence type="ECO:0000256" key="1">
    <source>
        <dbReference type="ARBA" id="ARBA00004173"/>
    </source>
</evidence>
<dbReference type="Pfam" id="PF03144">
    <property type="entry name" value="GTP_EFTU_D2"/>
    <property type="match status" value="1"/>
</dbReference>
<keyword evidence="4" id="KW-0963">Cytoplasm</keyword>
<dbReference type="InterPro" id="IPR004160">
    <property type="entry name" value="Transl_elong_EFTu/EF1A_C"/>
</dbReference>
<comment type="subunit">
    <text evidence="3">Monomer.</text>
</comment>
<comment type="function">
    <text evidence="15">This protein promotes the GTP-dependent binding of aminoacyl-tRNA to the A-site of ribosomes during protein biosynthesis.</text>
</comment>
<evidence type="ECO:0000259" key="16">
    <source>
        <dbReference type="PROSITE" id="PS51722"/>
    </source>
</evidence>
<dbReference type="InterPro" id="IPR031157">
    <property type="entry name" value="G_TR_CS"/>
</dbReference>
<dbReference type="PRINTS" id="PR00315">
    <property type="entry name" value="ELONGATNFCT"/>
</dbReference>
<evidence type="ECO:0000256" key="6">
    <source>
        <dbReference type="ARBA" id="ARBA00022741"/>
    </source>
</evidence>
<comment type="catalytic activity">
    <reaction evidence="14">
        <text>GTP + H2O = GDP + phosphate + H(+)</text>
        <dbReference type="Rhea" id="RHEA:19669"/>
        <dbReference type="ChEBI" id="CHEBI:15377"/>
        <dbReference type="ChEBI" id="CHEBI:15378"/>
        <dbReference type="ChEBI" id="CHEBI:37565"/>
        <dbReference type="ChEBI" id="CHEBI:43474"/>
        <dbReference type="ChEBI" id="CHEBI:58189"/>
        <dbReference type="EC" id="3.6.5.3"/>
    </reaction>
    <physiologicalReaction direction="left-to-right" evidence="14">
        <dbReference type="Rhea" id="RHEA:19670"/>
    </physiologicalReaction>
</comment>
<dbReference type="GO" id="GO:0046872">
    <property type="term" value="F:metal ion binding"/>
    <property type="evidence" value="ECO:0007669"/>
    <property type="project" value="UniProtKB-KW"/>
</dbReference>
<dbReference type="InterPro" id="IPR005225">
    <property type="entry name" value="Small_GTP-bd"/>
</dbReference>
<dbReference type="EMBL" id="CAJFCJ010000013">
    <property type="protein sequence ID" value="CAD5120915.1"/>
    <property type="molecule type" value="Genomic_DNA"/>
</dbReference>
<dbReference type="OrthoDB" id="2067at2759"/>
<dbReference type="SUPFAM" id="SSF50447">
    <property type="entry name" value="Translation proteins"/>
    <property type="match status" value="1"/>
</dbReference>
<dbReference type="Proteomes" id="UP000549394">
    <property type="component" value="Unassembled WGS sequence"/>
</dbReference>
<comment type="subcellular location">
    <subcellularLocation>
        <location evidence="1">Mitochondrion</location>
    </subcellularLocation>
</comment>
<evidence type="ECO:0000256" key="10">
    <source>
        <dbReference type="ARBA" id="ARBA00022917"/>
    </source>
</evidence>
<organism evidence="17 18">
    <name type="scientific">Dimorphilus gyrociliatus</name>
    <dbReference type="NCBI Taxonomy" id="2664684"/>
    <lineage>
        <taxon>Eukaryota</taxon>
        <taxon>Metazoa</taxon>
        <taxon>Spiralia</taxon>
        <taxon>Lophotrochozoa</taxon>
        <taxon>Annelida</taxon>
        <taxon>Polychaeta</taxon>
        <taxon>Polychaeta incertae sedis</taxon>
        <taxon>Dinophilidae</taxon>
        <taxon>Dimorphilus</taxon>
    </lineage>
</organism>
<evidence type="ECO:0000256" key="8">
    <source>
        <dbReference type="ARBA" id="ARBA00022801"/>
    </source>
</evidence>
<dbReference type="SUPFAM" id="SSF52540">
    <property type="entry name" value="P-loop containing nucleoside triphosphate hydrolases"/>
    <property type="match status" value="1"/>
</dbReference>
<dbReference type="PANTHER" id="PTHR43721:SF36">
    <property type="entry name" value="ELONGATION FACTOR TU, MITOCHONDRIAL"/>
    <property type="match status" value="1"/>
</dbReference>
<evidence type="ECO:0000313" key="18">
    <source>
        <dbReference type="Proteomes" id="UP000549394"/>
    </source>
</evidence>
<dbReference type="NCBIfam" id="TIGR00231">
    <property type="entry name" value="small_GTP"/>
    <property type="match status" value="1"/>
</dbReference>
<proteinExistence type="inferred from homology"/>
<dbReference type="InterPro" id="IPR041709">
    <property type="entry name" value="EF-Tu_GTP-bd"/>
</dbReference>
<dbReference type="InterPro" id="IPR004541">
    <property type="entry name" value="Transl_elong_EFTu/EF1A_bac/org"/>
</dbReference>
<dbReference type="AlphaFoldDB" id="A0A7I8W2D4"/>
<name>A0A7I8W2D4_9ANNE</name>
<reference evidence="17 18" key="1">
    <citation type="submission" date="2020-08" db="EMBL/GenBank/DDBJ databases">
        <authorList>
            <person name="Hejnol A."/>
        </authorList>
    </citation>
    <scope>NUCLEOTIDE SEQUENCE [LARGE SCALE GENOMIC DNA]</scope>
</reference>
<evidence type="ECO:0000256" key="14">
    <source>
        <dbReference type="ARBA" id="ARBA00051990"/>
    </source>
</evidence>
<evidence type="ECO:0000256" key="11">
    <source>
        <dbReference type="ARBA" id="ARBA00022946"/>
    </source>
</evidence>
<evidence type="ECO:0000256" key="15">
    <source>
        <dbReference type="RuleBase" id="RU000325"/>
    </source>
</evidence>
<evidence type="ECO:0000256" key="4">
    <source>
        <dbReference type="ARBA" id="ARBA00022490"/>
    </source>
</evidence>
<evidence type="ECO:0000256" key="2">
    <source>
        <dbReference type="ARBA" id="ARBA00007249"/>
    </source>
</evidence>
<dbReference type="Gene3D" id="2.40.30.10">
    <property type="entry name" value="Translation factors"/>
    <property type="match status" value="2"/>
</dbReference>
<dbReference type="NCBIfam" id="NF000766">
    <property type="entry name" value="PRK00049.1"/>
    <property type="match status" value="1"/>
</dbReference>
<keyword evidence="12" id="KW-0496">Mitochondrion</keyword>
<keyword evidence="11" id="KW-0809">Transit peptide</keyword>
<dbReference type="FunFam" id="2.40.30.10:FF:000001">
    <property type="entry name" value="Elongation factor Tu"/>
    <property type="match status" value="1"/>
</dbReference>
<dbReference type="InterPro" id="IPR009000">
    <property type="entry name" value="Transl_B-barrel_sf"/>
</dbReference>
<dbReference type="InterPro" id="IPR000795">
    <property type="entry name" value="T_Tr_GTP-bd_dom"/>
</dbReference>
<accession>A0A7I8W2D4</accession>
<dbReference type="GO" id="GO:0005739">
    <property type="term" value="C:mitochondrion"/>
    <property type="evidence" value="ECO:0007669"/>
    <property type="project" value="UniProtKB-SubCell"/>
</dbReference>
<dbReference type="CDD" id="cd03706">
    <property type="entry name" value="mtEFTU_III"/>
    <property type="match status" value="1"/>
</dbReference>
<comment type="similarity">
    <text evidence="2 15">Belongs to the TRAFAC class translation factor GTPase superfamily. Classic translation factor GTPase family. EF-Tu/EF-1A subfamily.</text>
</comment>
<gene>
    <name evidence="17" type="ORF">DGYR_LOCUS8924</name>
</gene>
<dbReference type="GO" id="GO:0005525">
    <property type="term" value="F:GTP binding"/>
    <property type="evidence" value="ECO:0007669"/>
    <property type="project" value="UniProtKB-UniRule"/>
</dbReference>
<keyword evidence="6 15" id="KW-0547">Nucleotide-binding</keyword>
<dbReference type="Gene3D" id="3.40.50.300">
    <property type="entry name" value="P-loop containing nucleotide triphosphate hydrolases"/>
    <property type="match status" value="1"/>
</dbReference>
<keyword evidence="7 15" id="KW-0251">Elongation factor</keyword>
<evidence type="ECO:0000256" key="7">
    <source>
        <dbReference type="ARBA" id="ARBA00022768"/>
    </source>
</evidence>
<evidence type="ECO:0000256" key="5">
    <source>
        <dbReference type="ARBA" id="ARBA00022723"/>
    </source>
</evidence>
<evidence type="ECO:0000256" key="13">
    <source>
        <dbReference type="ARBA" id="ARBA00023134"/>
    </source>
</evidence>
<dbReference type="NCBIfam" id="NF009373">
    <property type="entry name" value="PRK12736.1"/>
    <property type="match status" value="1"/>
</dbReference>
<keyword evidence="8" id="KW-0378">Hydrolase</keyword>
<dbReference type="InterPro" id="IPR004161">
    <property type="entry name" value="EFTu-like_2"/>
</dbReference>
<dbReference type="GO" id="GO:0070125">
    <property type="term" value="P:mitochondrial translational elongation"/>
    <property type="evidence" value="ECO:0007669"/>
    <property type="project" value="TreeGrafter"/>
</dbReference>
<keyword evidence="13 15" id="KW-0342">GTP-binding</keyword>
<dbReference type="SUPFAM" id="SSF50465">
    <property type="entry name" value="EF-Tu/eEF-1alpha/eIF2-gamma C-terminal domain"/>
    <property type="match status" value="1"/>
</dbReference>
<dbReference type="CDD" id="cd03697">
    <property type="entry name" value="EFTU_II"/>
    <property type="match status" value="1"/>
</dbReference>
<dbReference type="FunFam" id="3.40.50.300:FF:000576">
    <property type="entry name" value="Elongation factor Tu"/>
    <property type="match status" value="1"/>
</dbReference>
<comment type="caution">
    <text evidence="17">The sequence shown here is derived from an EMBL/GenBank/DDBJ whole genome shotgun (WGS) entry which is preliminary data.</text>
</comment>
<dbReference type="GO" id="GO:0003746">
    <property type="term" value="F:translation elongation factor activity"/>
    <property type="evidence" value="ECO:0007669"/>
    <property type="project" value="UniProtKB-UniRule"/>
</dbReference>
<dbReference type="NCBIfam" id="NF009372">
    <property type="entry name" value="PRK12735.1"/>
    <property type="match status" value="1"/>
</dbReference>
<feature type="domain" description="Tr-type G" evidence="16">
    <location>
        <begin position="59"/>
        <end position="255"/>
    </location>
</feature>
<sequence length="471" mass="51952">MACKLSAFLQNLYTTCGRSSTALSCTITRQPFRHLSYTAVNYAAPPKAPGGKKSYQRDKPHLNVGTIGHVDHGKTTLTAAITKVLSEDKKASFLKYEDIDKAPEEKARGITINAAIVEYETENRHYGHVDCPGHADYIKNMITGTAQMDGAILVVAATDGTMPQTREHLILAKQIGITNIVVFINKADVADDEEMLELVEMEIRELLTEFGFDGDNTPIIPGSALCALEGNRPEIGSEAIKKLLNAVDTYIPQPSRSLDEPFVLPVEQVFSISGRGTVVTGKLEQGIIRKGDEAVIMGHGKTIKTTVTGIEMFRKLLDKAEAGDQVGALLRGLKRDDIRRGQVLAKPGAVEMYNHFSAQVYLLGKDEGGRGKPFLNHYQAQLFCKTWDAPAIFMLPEEKDILMPGEDALVNFIMRKSMVLNKGMRFTMRDGQHTLGYGVVAGLNEDYNIEGYDLERKKEKKEKKKAEAADM</sequence>
<keyword evidence="10" id="KW-0648">Protein biosynthesis</keyword>
<evidence type="ECO:0000256" key="9">
    <source>
        <dbReference type="ARBA" id="ARBA00022842"/>
    </source>
</evidence>
<evidence type="ECO:0000256" key="3">
    <source>
        <dbReference type="ARBA" id="ARBA00011245"/>
    </source>
</evidence>
<evidence type="ECO:0000313" key="17">
    <source>
        <dbReference type="EMBL" id="CAD5120915.1"/>
    </source>
</evidence>
<dbReference type="PANTHER" id="PTHR43721">
    <property type="entry name" value="ELONGATION FACTOR TU-RELATED"/>
    <property type="match status" value="1"/>
</dbReference>
<dbReference type="CDD" id="cd01884">
    <property type="entry name" value="EF_Tu"/>
    <property type="match status" value="1"/>
</dbReference>
<dbReference type="PROSITE" id="PS00301">
    <property type="entry name" value="G_TR_1"/>
    <property type="match status" value="1"/>
</dbReference>
<dbReference type="GO" id="GO:0003924">
    <property type="term" value="F:GTPase activity"/>
    <property type="evidence" value="ECO:0007669"/>
    <property type="project" value="UniProtKB-UniRule"/>
</dbReference>
<keyword evidence="9" id="KW-0460">Magnesium</keyword>
<dbReference type="Pfam" id="PF00009">
    <property type="entry name" value="GTP_EFTU"/>
    <property type="match status" value="1"/>
</dbReference>
<keyword evidence="5" id="KW-0479">Metal-binding</keyword>
<dbReference type="NCBIfam" id="TIGR00485">
    <property type="entry name" value="EF-Tu"/>
    <property type="match status" value="1"/>
</dbReference>
<keyword evidence="18" id="KW-1185">Reference proteome</keyword>
<dbReference type="InterPro" id="IPR033720">
    <property type="entry name" value="EFTU_2"/>
</dbReference>
<dbReference type="InterPro" id="IPR027417">
    <property type="entry name" value="P-loop_NTPase"/>
</dbReference>
<dbReference type="Pfam" id="PF03143">
    <property type="entry name" value="GTP_EFTU_D3"/>
    <property type="match status" value="1"/>
</dbReference>
<dbReference type="InterPro" id="IPR009001">
    <property type="entry name" value="Transl_elong_EF1A/Init_IF2_C"/>
</dbReference>
<evidence type="ECO:0000256" key="12">
    <source>
        <dbReference type="ARBA" id="ARBA00023128"/>
    </source>
</evidence>
<protein>
    <recommendedName>
        <fullName evidence="15">Elongation factor Tu</fullName>
    </recommendedName>
</protein>
<dbReference type="PROSITE" id="PS51722">
    <property type="entry name" value="G_TR_2"/>
    <property type="match status" value="1"/>
</dbReference>